<dbReference type="EMBL" id="SNRW01022862">
    <property type="protein sequence ID" value="KAA6363477.1"/>
    <property type="molecule type" value="Genomic_DNA"/>
</dbReference>
<evidence type="ECO:0000256" key="1">
    <source>
        <dbReference type="SAM" id="Coils"/>
    </source>
</evidence>
<evidence type="ECO:0000256" key="2">
    <source>
        <dbReference type="SAM" id="MobiDB-lite"/>
    </source>
</evidence>
<name>A0A5J4TYX7_9EUKA</name>
<comment type="caution">
    <text evidence="3">The sequence shown here is derived from an EMBL/GenBank/DDBJ whole genome shotgun (WGS) entry which is preliminary data.</text>
</comment>
<feature type="coiled-coil region" evidence="1">
    <location>
        <begin position="74"/>
        <end position="153"/>
    </location>
</feature>
<feature type="compositionally biased region" description="Polar residues" evidence="2">
    <location>
        <begin position="1"/>
        <end position="13"/>
    </location>
</feature>
<gene>
    <name evidence="3" type="ORF">EZS28_040996</name>
</gene>
<dbReference type="AlphaFoldDB" id="A0A5J4TYX7"/>
<proteinExistence type="predicted"/>
<dbReference type="Gene3D" id="1.20.5.1700">
    <property type="match status" value="1"/>
</dbReference>
<evidence type="ECO:0000313" key="4">
    <source>
        <dbReference type="Proteomes" id="UP000324800"/>
    </source>
</evidence>
<feature type="region of interest" description="Disordered" evidence="2">
    <location>
        <begin position="1"/>
        <end position="37"/>
    </location>
</feature>
<sequence length="292" mass="33320">MVRNSEYQINSVPQPIGLKGYSTSPSSRQPGLVSNSQLQLSQSPYQYQYQTNTPSSSFVQDPSKQDQMMIDMNNANLKLNEEALSKLKRELQALRNEKDQVVQEYQREVDYLRGRLSQAQLDVLKQQSEREMAQKLSERLKRAIKRKIKQNQQQLKGHSVINDIYEDSDGIIDLGADSNNDNEIVHYNQDDKYRSGDANKYYRDELLISENRKIGDVFMSPSTNRDNFGGMKSNRSSNIGGGLSSERTNSPITKRQLSQNRNINNNNNNMNINNDPEEESAKAALIAVEESF</sequence>
<reference evidence="3 4" key="1">
    <citation type="submission" date="2019-03" db="EMBL/GenBank/DDBJ databases">
        <title>Single cell metagenomics reveals metabolic interactions within the superorganism composed of flagellate Streblomastix strix and complex community of Bacteroidetes bacteria on its surface.</title>
        <authorList>
            <person name="Treitli S.C."/>
            <person name="Kolisko M."/>
            <person name="Husnik F."/>
            <person name="Keeling P."/>
            <person name="Hampl V."/>
        </authorList>
    </citation>
    <scope>NUCLEOTIDE SEQUENCE [LARGE SCALE GENOMIC DNA]</scope>
    <source>
        <strain evidence="3">ST1C</strain>
    </source>
</reference>
<evidence type="ECO:0000313" key="3">
    <source>
        <dbReference type="EMBL" id="KAA6363477.1"/>
    </source>
</evidence>
<feature type="compositionally biased region" description="Polar residues" evidence="2">
    <location>
        <begin position="245"/>
        <end position="259"/>
    </location>
</feature>
<protein>
    <submittedName>
        <fullName evidence="3">Uncharacterized protein</fullName>
    </submittedName>
</protein>
<organism evidence="3 4">
    <name type="scientific">Streblomastix strix</name>
    <dbReference type="NCBI Taxonomy" id="222440"/>
    <lineage>
        <taxon>Eukaryota</taxon>
        <taxon>Metamonada</taxon>
        <taxon>Preaxostyla</taxon>
        <taxon>Oxymonadida</taxon>
        <taxon>Streblomastigidae</taxon>
        <taxon>Streblomastix</taxon>
    </lineage>
</organism>
<feature type="region of interest" description="Disordered" evidence="2">
    <location>
        <begin position="218"/>
        <end position="277"/>
    </location>
</feature>
<accession>A0A5J4TYX7</accession>
<feature type="compositionally biased region" description="Low complexity" evidence="2">
    <location>
        <begin position="260"/>
        <end position="274"/>
    </location>
</feature>
<keyword evidence="1" id="KW-0175">Coiled coil</keyword>
<feature type="compositionally biased region" description="Polar residues" evidence="2">
    <location>
        <begin position="21"/>
        <end position="33"/>
    </location>
</feature>
<dbReference type="Proteomes" id="UP000324800">
    <property type="component" value="Unassembled WGS sequence"/>
</dbReference>